<dbReference type="PANTHER" id="PTHR11808">
    <property type="entry name" value="TRANS-SULFURATION ENZYME FAMILY MEMBER"/>
    <property type="match status" value="1"/>
</dbReference>
<keyword evidence="2 3" id="KW-0663">Pyridoxal phosphate</keyword>
<dbReference type="PIRSF" id="PIRSF001434">
    <property type="entry name" value="CGS"/>
    <property type="match status" value="1"/>
</dbReference>
<dbReference type="EC" id="2.5.1.48" evidence="5"/>
<dbReference type="Gene3D" id="3.40.640.10">
    <property type="entry name" value="Type I PLP-dependent aspartate aminotransferase-like (Major domain)"/>
    <property type="match status" value="1"/>
</dbReference>
<dbReference type="GO" id="GO:0003962">
    <property type="term" value="F:cystathionine gamma-synthase activity"/>
    <property type="evidence" value="ECO:0007669"/>
    <property type="project" value="UniProtKB-EC"/>
</dbReference>
<reference evidence="5 6" key="1">
    <citation type="submission" date="2014-09" db="EMBL/GenBank/DDBJ databases">
        <authorList>
            <person name="Grob C."/>
            <person name="Taubert M."/>
            <person name="Howat A.M."/>
            <person name="Burns O.J."/>
            <person name="Dixon J.L."/>
            <person name="Chen Y."/>
            <person name="Murrell J.C."/>
        </authorList>
    </citation>
    <scope>NUCLEOTIDE SEQUENCE [LARGE SCALE GENOMIC DNA]</scope>
    <source>
        <strain evidence="5">L4</strain>
    </source>
</reference>
<protein>
    <submittedName>
        <fullName evidence="5">Cystathionine gamma-synthase</fullName>
        <ecNumber evidence="5">2.5.1.48</ecNumber>
    </submittedName>
</protein>
<dbReference type="FunFam" id="3.40.640.10:FF:000046">
    <property type="entry name" value="Cystathionine gamma-lyase"/>
    <property type="match status" value="1"/>
</dbReference>
<dbReference type="SUPFAM" id="SSF53383">
    <property type="entry name" value="PLP-dependent transferases"/>
    <property type="match status" value="1"/>
</dbReference>
<dbReference type="FunFam" id="3.90.1150.10:FF:000033">
    <property type="entry name" value="Cystathionine gamma-synthase"/>
    <property type="match status" value="1"/>
</dbReference>
<dbReference type="Proteomes" id="UP000029999">
    <property type="component" value="Unassembled WGS sequence"/>
</dbReference>
<dbReference type="AlphaFoldDB" id="A0A0A0BIF6"/>
<dbReference type="GO" id="GO:0019346">
    <property type="term" value="P:transsulfuration"/>
    <property type="evidence" value="ECO:0007669"/>
    <property type="project" value="InterPro"/>
</dbReference>
<dbReference type="InterPro" id="IPR015421">
    <property type="entry name" value="PyrdxlP-dep_Trfase_major"/>
</dbReference>
<comment type="similarity">
    <text evidence="4">Belongs to the trans-sulfuration enzymes family.</text>
</comment>
<dbReference type="Gene3D" id="3.90.1150.10">
    <property type="entry name" value="Aspartate Aminotransferase, domain 1"/>
    <property type="match status" value="1"/>
</dbReference>
<organism evidence="5 6">
    <name type="scientific">Methylophaga thiooxydans</name>
    <dbReference type="NCBI Taxonomy" id="392484"/>
    <lineage>
        <taxon>Bacteria</taxon>
        <taxon>Pseudomonadati</taxon>
        <taxon>Pseudomonadota</taxon>
        <taxon>Gammaproteobacteria</taxon>
        <taxon>Thiotrichales</taxon>
        <taxon>Piscirickettsiaceae</taxon>
        <taxon>Methylophaga</taxon>
    </lineage>
</organism>
<dbReference type="GO" id="GO:0005737">
    <property type="term" value="C:cytoplasm"/>
    <property type="evidence" value="ECO:0007669"/>
    <property type="project" value="TreeGrafter"/>
</dbReference>
<evidence type="ECO:0000313" key="5">
    <source>
        <dbReference type="EMBL" id="KGM06899.1"/>
    </source>
</evidence>
<dbReference type="InterPro" id="IPR000277">
    <property type="entry name" value="Cys/Met-Metab_PyrdxlP-dep_enz"/>
</dbReference>
<comment type="cofactor">
    <cofactor evidence="1 4">
        <name>pyridoxal 5'-phosphate</name>
        <dbReference type="ChEBI" id="CHEBI:597326"/>
    </cofactor>
</comment>
<dbReference type="CDD" id="cd00614">
    <property type="entry name" value="CGS_like"/>
    <property type="match status" value="1"/>
</dbReference>
<dbReference type="PROSITE" id="PS00868">
    <property type="entry name" value="CYS_MET_METAB_PP"/>
    <property type="match status" value="1"/>
</dbReference>
<evidence type="ECO:0000313" key="6">
    <source>
        <dbReference type="Proteomes" id="UP000029999"/>
    </source>
</evidence>
<dbReference type="RefSeq" id="WP_036313587.1">
    <property type="nucleotide sequence ID" value="NZ_JRQD01000003.1"/>
</dbReference>
<dbReference type="PANTHER" id="PTHR11808:SF80">
    <property type="entry name" value="CYSTATHIONINE GAMMA-LYASE"/>
    <property type="match status" value="1"/>
</dbReference>
<feature type="modified residue" description="N6-(pyridoxal phosphate)lysine" evidence="3">
    <location>
        <position position="206"/>
    </location>
</feature>
<dbReference type="EMBL" id="JRQD01000003">
    <property type="protein sequence ID" value="KGM06899.1"/>
    <property type="molecule type" value="Genomic_DNA"/>
</dbReference>
<evidence type="ECO:0000256" key="1">
    <source>
        <dbReference type="ARBA" id="ARBA00001933"/>
    </source>
</evidence>
<dbReference type="GO" id="GO:0030170">
    <property type="term" value="F:pyridoxal phosphate binding"/>
    <property type="evidence" value="ECO:0007669"/>
    <property type="project" value="InterPro"/>
</dbReference>
<dbReference type="GO" id="GO:0009086">
    <property type="term" value="P:methionine biosynthetic process"/>
    <property type="evidence" value="ECO:0007669"/>
    <property type="project" value="UniProtKB-ARBA"/>
</dbReference>
<sequence>MSDFIRYMTTAIHAGNTHDAHGSPFTPLYDTTTFCFEDTEALLDVVEGREQGALYTRYGMNPTVTSLEQRLAQLDQAEAALAFASGMAAISSLCLAFGQKGIVCLGEIYGGTVELLSLYCEQLKINTTFLQADDKAGLENSLQQGASLVLFETPANPTLAVIDIKQVAELAHQYDALVAVDNTFATPINQQPLSLGADFSVQSATKYLGGHSDLTAGVLSGNRHNMTIINGWRKSLGQTISAEIAHKLKRSLMTLPLRVERHNQNALIIAQFLEQHPAVETVYYPGLFSHPGHAIANQQMQGYGGMLSFDVRGGDKAARQCVDSLKLIALAPSLGGAESLATQPVTTSHHGMSEDVLHDAGISGAMIRLSVGLETASDLINDLEQAFIAIQ</sequence>
<dbReference type="STRING" id="392484.LP43_1394"/>
<dbReference type="Pfam" id="PF01053">
    <property type="entry name" value="Cys_Met_Meta_PP"/>
    <property type="match status" value="1"/>
</dbReference>
<gene>
    <name evidence="5" type="ORF">LP43_1394</name>
</gene>
<dbReference type="GO" id="GO:0016846">
    <property type="term" value="F:carbon-sulfur lyase activity"/>
    <property type="evidence" value="ECO:0007669"/>
    <property type="project" value="TreeGrafter"/>
</dbReference>
<evidence type="ECO:0000256" key="2">
    <source>
        <dbReference type="ARBA" id="ARBA00022898"/>
    </source>
</evidence>
<name>A0A0A0BIF6_9GAMM</name>
<proteinExistence type="inferred from homology"/>
<keyword evidence="5" id="KW-0808">Transferase</keyword>
<dbReference type="InterPro" id="IPR015424">
    <property type="entry name" value="PyrdxlP-dep_Trfase"/>
</dbReference>
<evidence type="ECO:0000256" key="4">
    <source>
        <dbReference type="RuleBase" id="RU362118"/>
    </source>
</evidence>
<accession>A0A0A0BIF6</accession>
<comment type="caution">
    <text evidence="5">The sequence shown here is derived from an EMBL/GenBank/DDBJ whole genome shotgun (WGS) entry which is preliminary data.</text>
</comment>
<dbReference type="InterPro" id="IPR054542">
    <property type="entry name" value="Cys_met_metab_PP"/>
</dbReference>
<evidence type="ECO:0000256" key="3">
    <source>
        <dbReference type="PIRSR" id="PIRSR001434-2"/>
    </source>
</evidence>
<dbReference type="InterPro" id="IPR015422">
    <property type="entry name" value="PyrdxlP-dep_Trfase_small"/>
</dbReference>